<reference evidence="1" key="1">
    <citation type="submission" date="2020-08" db="EMBL/GenBank/DDBJ databases">
        <title>Multicomponent nature underlies the extraordinary mechanical properties of spider dragline silk.</title>
        <authorList>
            <person name="Kono N."/>
            <person name="Nakamura H."/>
            <person name="Mori M."/>
            <person name="Yoshida Y."/>
            <person name="Ohtoshi R."/>
            <person name="Malay A.D."/>
            <person name="Moran D.A.P."/>
            <person name="Tomita M."/>
            <person name="Numata K."/>
            <person name="Arakawa K."/>
        </authorList>
    </citation>
    <scope>NUCLEOTIDE SEQUENCE</scope>
</reference>
<sequence length="92" mass="10028">MAVFTGDCLIVGMSTAITLSRAAPEGDESLWEGTEVKEFGSSNVHLTPVGLTQLACAHREGQSWEEESLQRVQLLPLRKVRSGYLLQKIQGA</sequence>
<dbReference type="Proteomes" id="UP000886998">
    <property type="component" value="Unassembled WGS sequence"/>
</dbReference>
<keyword evidence="2" id="KW-1185">Reference proteome</keyword>
<accession>A0A8X7C942</accession>
<proteinExistence type="predicted"/>
<gene>
    <name evidence="1" type="ORF">TNIN_322011</name>
</gene>
<dbReference type="EMBL" id="BMAV01013210">
    <property type="protein sequence ID" value="GFY60600.1"/>
    <property type="molecule type" value="Genomic_DNA"/>
</dbReference>
<evidence type="ECO:0000313" key="2">
    <source>
        <dbReference type="Proteomes" id="UP000886998"/>
    </source>
</evidence>
<dbReference type="AlphaFoldDB" id="A0A8X7C942"/>
<protein>
    <submittedName>
        <fullName evidence="1">Uncharacterized protein</fullName>
    </submittedName>
</protein>
<comment type="caution">
    <text evidence="1">The sequence shown here is derived from an EMBL/GenBank/DDBJ whole genome shotgun (WGS) entry which is preliminary data.</text>
</comment>
<name>A0A8X7C942_9ARAC</name>
<evidence type="ECO:0000313" key="1">
    <source>
        <dbReference type="EMBL" id="GFY60600.1"/>
    </source>
</evidence>
<organism evidence="1 2">
    <name type="scientific">Trichonephila inaurata madagascariensis</name>
    <dbReference type="NCBI Taxonomy" id="2747483"/>
    <lineage>
        <taxon>Eukaryota</taxon>
        <taxon>Metazoa</taxon>
        <taxon>Ecdysozoa</taxon>
        <taxon>Arthropoda</taxon>
        <taxon>Chelicerata</taxon>
        <taxon>Arachnida</taxon>
        <taxon>Araneae</taxon>
        <taxon>Araneomorphae</taxon>
        <taxon>Entelegynae</taxon>
        <taxon>Araneoidea</taxon>
        <taxon>Nephilidae</taxon>
        <taxon>Trichonephila</taxon>
        <taxon>Trichonephila inaurata</taxon>
    </lineage>
</organism>